<dbReference type="Gene3D" id="3.90.550.10">
    <property type="entry name" value="Spore Coat Polysaccharide Biosynthesis Protein SpsA, Chain A"/>
    <property type="match status" value="1"/>
</dbReference>
<evidence type="ECO:0000313" key="2">
    <source>
        <dbReference type="Proteomes" id="UP000054047"/>
    </source>
</evidence>
<accession>A0A0C2GC57</accession>
<evidence type="ECO:0008006" key="3">
    <source>
        <dbReference type="Google" id="ProtNLM"/>
    </source>
</evidence>
<gene>
    <name evidence="1" type="ORF">ANCDUO_11129</name>
</gene>
<sequence>MDPLPDLFSKVPVDSIKTRSHPRIGIIEVLEARTSADLYETAITSVACYARIHGYDFHVINDGEYREQCPQWDKFFRRHCIVAHTIKDYDYVLFLDSDIGVVNPERRIEEFFDNDAQIIFYDRFYNFEVMSGSYIVKNSDWSRDFLHGFANYEYRLPNSIHGSDNGALHAYLAEIILPPTNTELPTCFRVYNESKGFGDLFSFEACIRKVLGYGSSFGNIKILRKAPIIQ</sequence>
<dbReference type="InterPro" id="IPR004988">
    <property type="entry name" value="DUF273"/>
</dbReference>
<protein>
    <recommendedName>
        <fullName evidence="3">Nucleotide-diphospho-sugar transferase domain-containing protein</fullName>
    </recommendedName>
</protein>
<dbReference type="SUPFAM" id="SSF53448">
    <property type="entry name" value="Nucleotide-diphospho-sugar transferases"/>
    <property type="match status" value="1"/>
</dbReference>
<dbReference type="PANTHER" id="PTHR31562:SF9">
    <property type="entry name" value="GLYCOSYLTRANSFERASE FAMILY 8 PROTEIN"/>
    <property type="match status" value="1"/>
</dbReference>
<dbReference type="InterPro" id="IPR029044">
    <property type="entry name" value="Nucleotide-diphossugar_trans"/>
</dbReference>
<dbReference type="Pfam" id="PF03314">
    <property type="entry name" value="DUF273"/>
    <property type="match status" value="1"/>
</dbReference>
<dbReference type="Proteomes" id="UP000054047">
    <property type="component" value="Unassembled WGS sequence"/>
</dbReference>
<keyword evidence="2" id="KW-1185">Reference proteome</keyword>
<organism evidence="1 2">
    <name type="scientific">Ancylostoma duodenale</name>
    <dbReference type="NCBI Taxonomy" id="51022"/>
    <lineage>
        <taxon>Eukaryota</taxon>
        <taxon>Metazoa</taxon>
        <taxon>Ecdysozoa</taxon>
        <taxon>Nematoda</taxon>
        <taxon>Chromadorea</taxon>
        <taxon>Rhabditida</taxon>
        <taxon>Rhabditina</taxon>
        <taxon>Rhabditomorpha</taxon>
        <taxon>Strongyloidea</taxon>
        <taxon>Ancylostomatidae</taxon>
        <taxon>Ancylostomatinae</taxon>
        <taxon>Ancylostoma</taxon>
    </lineage>
</organism>
<proteinExistence type="predicted"/>
<dbReference type="OrthoDB" id="407658at2759"/>
<reference evidence="1 2" key="1">
    <citation type="submission" date="2013-12" db="EMBL/GenBank/DDBJ databases">
        <title>Draft genome of the parsitic nematode Ancylostoma duodenale.</title>
        <authorList>
            <person name="Mitreva M."/>
        </authorList>
    </citation>
    <scope>NUCLEOTIDE SEQUENCE [LARGE SCALE GENOMIC DNA]</scope>
    <source>
        <strain evidence="1 2">Zhejiang</strain>
    </source>
</reference>
<dbReference type="PANTHER" id="PTHR31562">
    <property type="entry name" value="PROTEIN CBG18972"/>
    <property type="match status" value="1"/>
</dbReference>
<dbReference type="AlphaFoldDB" id="A0A0C2GC57"/>
<name>A0A0C2GC57_9BILA</name>
<evidence type="ECO:0000313" key="1">
    <source>
        <dbReference type="EMBL" id="KIH58660.1"/>
    </source>
</evidence>
<dbReference type="EMBL" id="KN732854">
    <property type="protein sequence ID" value="KIH58660.1"/>
    <property type="molecule type" value="Genomic_DNA"/>
</dbReference>